<keyword evidence="3" id="KW-0732">Signal</keyword>
<dbReference type="GO" id="GO:0004867">
    <property type="term" value="F:serine-type endopeptidase inhibitor activity"/>
    <property type="evidence" value="ECO:0007669"/>
    <property type="project" value="InterPro"/>
</dbReference>
<accession>A0A7J8DZ23</accession>
<dbReference type="InterPro" id="IPR023795">
    <property type="entry name" value="Serpin_CS"/>
</dbReference>
<dbReference type="Pfam" id="PF00079">
    <property type="entry name" value="Serpin"/>
    <property type="match status" value="1"/>
</dbReference>
<feature type="domain" description="Serpin" evidence="4">
    <location>
        <begin position="42"/>
        <end position="405"/>
    </location>
</feature>
<feature type="chain" id="PRO_5029633680" evidence="3">
    <location>
        <begin position="24"/>
        <end position="407"/>
    </location>
</feature>
<dbReference type="InterPro" id="IPR000215">
    <property type="entry name" value="Serpin_fam"/>
</dbReference>
<comment type="similarity">
    <text evidence="1">Belongs to the serpin family.</text>
</comment>
<evidence type="ECO:0000256" key="2">
    <source>
        <dbReference type="SAM" id="MobiDB-lite"/>
    </source>
</evidence>
<dbReference type="GO" id="GO:0005615">
    <property type="term" value="C:extracellular space"/>
    <property type="evidence" value="ECO:0007669"/>
    <property type="project" value="InterPro"/>
</dbReference>
<dbReference type="Gene3D" id="2.30.39.10">
    <property type="entry name" value="Alpha-1-antitrypsin, domain 1"/>
    <property type="match status" value="1"/>
</dbReference>
<dbReference type="PROSITE" id="PS00284">
    <property type="entry name" value="SERPIN"/>
    <property type="match status" value="1"/>
</dbReference>
<dbReference type="Gene3D" id="3.30.497.10">
    <property type="entry name" value="Antithrombin, subunit I, domain 2"/>
    <property type="match status" value="1"/>
</dbReference>
<proteinExistence type="inferred from homology"/>
<protein>
    <submittedName>
        <fullName evidence="5">Serpin family E member 3</fullName>
    </submittedName>
</protein>
<dbReference type="InterPro" id="IPR023796">
    <property type="entry name" value="Serpin_dom"/>
</dbReference>
<evidence type="ECO:0000313" key="6">
    <source>
        <dbReference type="Proteomes" id="UP000593571"/>
    </source>
</evidence>
<sequence>MRPLPASMWPLLFTLFLLHSCLCGGNRDLREHLTLLKTELALRLYQSVAADRNGTNIVISPSGVSIPLEILQFGAQGNTGRQLAEALGYTVHDRTVRELLRAAYATLPGSSHGTDMALACTLFVQAGTLLSSCFVERVSWWANCSLEPANLSKPNSTTVQDKEWAPRQSTGEGPGDSAWDQGSAAFAQLVLVSTLSFQSTWWQRFSSMNTQLLPFTCAQGRVLQVPMMYQMAEVNYGQFQDPVGHQMGVLELPYLGSAVSLLLVLPRDKDTPLSHVEPHLTASIICLWTSSLRRARMHVFLPRFKIQNHFNLKNILNSWGVTDLFDPLKANLKGISGQDDFYVSEAIHKAKIEVSEEGTRASAATALLLLKRSRSPFFKADRPFIFFLREPNTGFVFSIGRVSNPLD</sequence>
<reference evidence="5 6" key="1">
    <citation type="journal article" date="2020" name="Nature">
        <title>Six reference-quality genomes reveal evolution of bat adaptations.</title>
        <authorList>
            <person name="Jebb D."/>
            <person name="Huang Z."/>
            <person name="Pippel M."/>
            <person name="Hughes G.M."/>
            <person name="Lavrichenko K."/>
            <person name="Devanna P."/>
            <person name="Winkler S."/>
            <person name="Jermiin L.S."/>
            <person name="Skirmuntt E.C."/>
            <person name="Katzourakis A."/>
            <person name="Burkitt-Gray L."/>
            <person name="Ray D.A."/>
            <person name="Sullivan K.A.M."/>
            <person name="Roscito J.G."/>
            <person name="Kirilenko B.M."/>
            <person name="Davalos L.M."/>
            <person name="Corthals A.P."/>
            <person name="Power M.L."/>
            <person name="Jones G."/>
            <person name="Ransome R.D."/>
            <person name="Dechmann D.K.N."/>
            <person name="Locatelli A.G."/>
            <person name="Puechmaille S.J."/>
            <person name="Fedrigo O."/>
            <person name="Jarvis E.D."/>
            <person name="Hiller M."/>
            <person name="Vernes S.C."/>
            <person name="Myers E.W."/>
            <person name="Teeling E.C."/>
        </authorList>
    </citation>
    <scope>NUCLEOTIDE SEQUENCE [LARGE SCALE GENOMIC DNA]</scope>
    <source>
        <strain evidence="5">MRouAeg1</strain>
        <tissue evidence="5">Muscle</tissue>
    </source>
</reference>
<evidence type="ECO:0000259" key="4">
    <source>
        <dbReference type="SMART" id="SM00093"/>
    </source>
</evidence>
<comment type="caution">
    <text evidence="5">The sequence shown here is derived from an EMBL/GenBank/DDBJ whole genome shotgun (WGS) entry which is preliminary data.</text>
</comment>
<dbReference type="Proteomes" id="UP000593571">
    <property type="component" value="Unassembled WGS sequence"/>
</dbReference>
<organism evidence="5 6">
    <name type="scientific">Rousettus aegyptiacus</name>
    <name type="common">Egyptian fruit bat</name>
    <name type="synonym">Pteropus aegyptiacus</name>
    <dbReference type="NCBI Taxonomy" id="9407"/>
    <lineage>
        <taxon>Eukaryota</taxon>
        <taxon>Metazoa</taxon>
        <taxon>Chordata</taxon>
        <taxon>Craniata</taxon>
        <taxon>Vertebrata</taxon>
        <taxon>Euteleostomi</taxon>
        <taxon>Mammalia</taxon>
        <taxon>Eutheria</taxon>
        <taxon>Laurasiatheria</taxon>
        <taxon>Chiroptera</taxon>
        <taxon>Yinpterochiroptera</taxon>
        <taxon>Pteropodoidea</taxon>
        <taxon>Pteropodidae</taxon>
        <taxon>Rousettinae</taxon>
        <taxon>Rousettus</taxon>
    </lineage>
</organism>
<feature type="region of interest" description="Disordered" evidence="2">
    <location>
        <begin position="152"/>
        <end position="177"/>
    </location>
</feature>
<name>A0A7J8DZ23_ROUAE</name>
<dbReference type="InterPro" id="IPR042178">
    <property type="entry name" value="Serpin_sf_1"/>
</dbReference>
<dbReference type="AlphaFoldDB" id="A0A7J8DZ23"/>
<evidence type="ECO:0000256" key="3">
    <source>
        <dbReference type="SAM" id="SignalP"/>
    </source>
</evidence>
<dbReference type="SUPFAM" id="SSF56574">
    <property type="entry name" value="Serpins"/>
    <property type="match status" value="1"/>
</dbReference>
<feature type="signal peptide" evidence="3">
    <location>
        <begin position="1"/>
        <end position="23"/>
    </location>
</feature>
<dbReference type="PANTHER" id="PTHR11461:SF129">
    <property type="entry name" value="SERPIN E3"/>
    <property type="match status" value="1"/>
</dbReference>
<dbReference type="SMART" id="SM00093">
    <property type="entry name" value="SERPIN"/>
    <property type="match status" value="1"/>
</dbReference>
<dbReference type="EMBL" id="JACASE010000011">
    <property type="protein sequence ID" value="KAF6428434.1"/>
    <property type="molecule type" value="Genomic_DNA"/>
</dbReference>
<evidence type="ECO:0000256" key="1">
    <source>
        <dbReference type="RuleBase" id="RU000411"/>
    </source>
</evidence>
<gene>
    <name evidence="5" type="ORF">HJG63_017417</name>
</gene>
<dbReference type="InterPro" id="IPR036186">
    <property type="entry name" value="Serpin_sf"/>
</dbReference>
<keyword evidence="6" id="KW-1185">Reference proteome</keyword>
<evidence type="ECO:0000313" key="5">
    <source>
        <dbReference type="EMBL" id="KAF6428434.1"/>
    </source>
</evidence>
<dbReference type="InterPro" id="IPR042185">
    <property type="entry name" value="Serpin_sf_2"/>
</dbReference>
<dbReference type="PANTHER" id="PTHR11461">
    <property type="entry name" value="SERINE PROTEASE INHIBITOR, SERPIN"/>
    <property type="match status" value="1"/>
</dbReference>